<accession>A0ABS0FUC4</accession>
<feature type="non-terminal residue" evidence="4">
    <location>
        <position position="69"/>
    </location>
</feature>
<sequence>TLSIIGVYPPEFRGFPIGAAMNKNLTINMGNCHHRKYIPKLIDLTLSGRIDPSKIITQHQHLTDALSAF</sequence>
<evidence type="ECO:0000313" key="5">
    <source>
        <dbReference type="Proteomes" id="UP000626180"/>
    </source>
</evidence>
<dbReference type="EMBL" id="JADMCD010000056">
    <property type="protein sequence ID" value="MBF8643941.1"/>
    <property type="molecule type" value="Genomic_DNA"/>
</dbReference>
<keyword evidence="2" id="KW-0479">Metal-binding</keyword>
<evidence type="ECO:0000256" key="3">
    <source>
        <dbReference type="ARBA" id="ARBA00022833"/>
    </source>
</evidence>
<reference evidence="4 5" key="1">
    <citation type="submission" date="2020-10" db="EMBL/GenBank/DDBJ databases">
        <title>Genome sequences of Pseudomonas isolates.</title>
        <authorList>
            <person name="Wessels L."/>
            <person name="Reich F."/>
            <person name="Hammerl J."/>
        </authorList>
    </citation>
    <scope>NUCLEOTIDE SEQUENCE [LARGE SCALE GENOMIC DNA]</scope>
    <source>
        <strain evidence="4 5">20-MO00624-0</strain>
    </source>
</reference>
<evidence type="ECO:0000256" key="2">
    <source>
        <dbReference type="ARBA" id="ARBA00022723"/>
    </source>
</evidence>
<comment type="caution">
    <text evidence="4">The sequence shown here is derived from an EMBL/GenBank/DDBJ whole genome shotgun (WGS) entry which is preliminary data.</text>
</comment>
<dbReference type="PANTHER" id="PTHR42813:SF7">
    <property type="entry name" value="ALCOHOL DEHYDROGENASE (ZN-DEPENDENT)-RELATED"/>
    <property type="match status" value="1"/>
</dbReference>
<dbReference type="InterPro" id="IPR036291">
    <property type="entry name" value="NAD(P)-bd_dom_sf"/>
</dbReference>
<protein>
    <submittedName>
        <fullName evidence="4">Glutathione-dependent formaldehyde dehydrogenase</fullName>
    </submittedName>
</protein>
<evidence type="ECO:0000313" key="4">
    <source>
        <dbReference type="EMBL" id="MBF8643941.1"/>
    </source>
</evidence>
<dbReference type="PANTHER" id="PTHR42813">
    <property type="entry name" value="ZINC-TYPE ALCOHOL DEHYDROGENASE-LIKE"/>
    <property type="match status" value="1"/>
</dbReference>
<feature type="non-terminal residue" evidence="4">
    <location>
        <position position="1"/>
    </location>
</feature>
<dbReference type="Proteomes" id="UP000626180">
    <property type="component" value="Unassembled WGS sequence"/>
</dbReference>
<proteinExistence type="predicted"/>
<dbReference type="Gene3D" id="3.40.50.720">
    <property type="entry name" value="NAD(P)-binding Rossmann-like Domain"/>
    <property type="match status" value="1"/>
</dbReference>
<keyword evidence="5" id="KW-1185">Reference proteome</keyword>
<dbReference type="Gene3D" id="3.90.180.10">
    <property type="entry name" value="Medium-chain alcohol dehydrogenases, catalytic domain"/>
    <property type="match status" value="1"/>
</dbReference>
<comment type="cofactor">
    <cofactor evidence="1">
        <name>Zn(2+)</name>
        <dbReference type="ChEBI" id="CHEBI:29105"/>
    </cofactor>
</comment>
<dbReference type="SUPFAM" id="SSF51735">
    <property type="entry name" value="NAD(P)-binding Rossmann-fold domains"/>
    <property type="match status" value="1"/>
</dbReference>
<evidence type="ECO:0000256" key="1">
    <source>
        <dbReference type="ARBA" id="ARBA00001947"/>
    </source>
</evidence>
<gene>
    <name evidence="4" type="ORF">IRZ65_25200</name>
</gene>
<organism evidence="4 5">
    <name type="scientific">Pseudomonas luteola</name>
    <dbReference type="NCBI Taxonomy" id="47886"/>
    <lineage>
        <taxon>Bacteria</taxon>
        <taxon>Pseudomonadati</taxon>
        <taxon>Pseudomonadota</taxon>
        <taxon>Gammaproteobacteria</taxon>
        <taxon>Pseudomonadales</taxon>
        <taxon>Pseudomonadaceae</taxon>
        <taxon>Pseudomonas</taxon>
    </lineage>
</organism>
<name>A0ABS0FUC4_PSELU</name>
<keyword evidence="3" id="KW-0862">Zinc</keyword>